<evidence type="ECO:0000313" key="1">
    <source>
        <dbReference type="EMBL" id="KAI9507473.1"/>
    </source>
</evidence>
<comment type="caution">
    <text evidence="1">The sequence shown here is derived from an EMBL/GenBank/DDBJ whole genome shotgun (WGS) entry which is preliminary data.</text>
</comment>
<protein>
    <submittedName>
        <fullName evidence="1">Uncharacterized protein</fullName>
    </submittedName>
</protein>
<dbReference type="EMBL" id="JAGFNK010000124">
    <property type="protein sequence ID" value="KAI9507473.1"/>
    <property type="molecule type" value="Genomic_DNA"/>
</dbReference>
<sequence length="230" mass="24889">MRMRRWVGGVTVGGARRTITGDSTSGGGVAYPSHQSAPAQTSNPHLAPPRSFFSLSFSLFFPRSHSTAFAQLGLGAKGVGLGRQGPFLRDQPRPSPVEFDGRVALTGDASRWRWTIVFFPSGPAALPYGNPKAAQHFLYRCHPSPTSRFARLESCLQVDGSSRATPSSASAHWVSVPSFDLIFFLTGPTFPVLVHILTYDRANCGSADRKDRCRAHTSQGENDGNKIKTV</sequence>
<keyword evidence="2" id="KW-1185">Reference proteome</keyword>
<gene>
    <name evidence="1" type="ORF">F5148DRAFT_1204682</name>
</gene>
<organism evidence="1 2">
    <name type="scientific">Russula earlei</name>
    <dbReference type="NCBI Taxonomy" id="71964"/>
    <lineage>
        <taxon>Eukaryota</taxon>
        <taxon>Fungi</taxon>
        <taxon>Dikarya</taxon>
        <taxon>Basidiomycota</taxon>
        <taxon>Agaricomycotina</taxon>
        <taxon>Agaricomycetes</taxon>
        <taxon>Russulales</taxon>
        <taxon>Russulaceae</taxon>
        <taxon>Russula</taxon>
    </lineage>
</organism>
<evidence type="ECO:0000313" key="2">
    <source>
        <dbReference type="Proteomes" id="UP001207468"/>
    </source>
</evidence>
<accession>A0ACC0U790</accession>
<reference evidence="1" key="1">
    <citation type="submission" date="2021-03" db="EMBL/GenBank/DDBJ databases">
        <title>Evolutionary priming and transition to the ectomycorrhizal habit in an iconic lineage of mushroom-forming fungi: is preadaptation a requirement?</title>
        <authorList>
            <consortium name="DOE Joint Genome Institute"/>
            <person name="Looney B.P."/>
            <person name="Miyauchi S."/>
            <person name="Morin E."/>
            <person name="Drula E."/>
            <person name="Courty P.E."/>
            <person name="Chicoki N."/>
            <person name="Fauchery L."/>
            <person name="Kohler A."/>
            <person name="Kuo A."/>
            <person name="LaButti K."/>
            <person name="Pangilinan J."/>
            <person name="Lipzen A."/>
            <person name="Riley R."/>
            <person name="Andreopoulos W."/>
            <person name="He G."/>
            <person name="Johnson J."/>
            <person name="Barry K.W."/>
            <person name="Grigoriev I.V."/>
            <person name="Nagy L."/>
            <person name="Hibbett D."/>
            <person name="Henrissat B."/>
            <person name="Matheny P.B."/>
            <person name="Labbe J."/>
            <person name="Martin A.F."/>
        </authorList>
    </citation>
    <scope>NUCLEOTIDE SEQUENCE</scope>
    <source>
        <strain evidence="1">BPL698</strain>
    </source>
</reference>
<proteinExistence type="predicted"/>
<dbReference type="Proteomes" id="UP001207468">
    <property type="component" value="Unassembled WGS sequence"/>
</dbReference>
<name>A0ACC0U790_9AGAM</name>